<reference evidence="2" key="7">
    <citation type="journal article" date="2005" name="Science">
        <title>The Transcriptional Landscape of the Mammalian Genome.</title>
        <authorList>
            <consortium name="The FANTOM Consortium"/>
            <consortium name="Riken Genome Exploration Research Group and Genome Science Group (Genome Network Project Core Group)"/>
        </authorList>
    </citation>
    <scope>NUCLEOTIDE SEQUENCE</scope>
    <source>
        <strain evidence="2">C57BL/6J</strain>
        <tissue evidence="2">Cerebellum</tissue>
    </source>
</reference>
<evidence type="ECO:0000313" key="3">
    <source>
        <dbReference type="MGI" id="MGI:2141101"/>
    </source>
</evidence>
<evidence type="ECO:0000256" key="1">
    <source>
        <dbReference type="SAM" id="SignalP"/>
    </source>
</evidence>
<organism evidence="2">
    <name type="scientific">Mus musculus</name>
    <name type="common">Mouse</name>
    <dbReference type="NCBI Taxonomy" id="10090"/>
    <lineage>
        <taxon>Eukaryota</taxon>
        <taxon>Metazoa</taxon>
        <taxon>Chordata</taxon>
        <taxon>Craniata</taxon>
        <taxon>Vertebrata</taxon>
        <taxon>Euteleostomi</taxon>
        <taxon>Mammalia</taxon>
        <taxon>Eutheria</taxon>
        <taxon>Euarchontoglires</taxon>
        <taxon>Glires</taxon>
        <taxon>Rodentia</taxon>
        <taxon>Myomorpha</taxon>
        <taxon>Muroidea</taxon>
        <taxon>Muridae</taxon>
        <taxon>Murinae</taxon>
        <taxon>Mus</taxon>
        <taxon>Mus</taxon>
    </lineage>
</organism>
<reference evidence="2" key="3">
    <citation type="journal article" date="2000" name="Genome Res.">
        <title>RIKEN integrated sequence analysis (RISA) system--384-format sequencing pipeline with 384 multicapillary sequencer.</title>
        <authorList>
            <person name="Shibata K."/>
            <person name="Itoh M."/>
            <person name="Aizawa K."/>
            <person name="Nagaoka S."/>
            <person name="Sasaki N."/>
            <person name="Carninci P."/>
            <person name="Konno H."/>
            <person name="Akiyama J."/>
            <person name="Nishi K."/>
            <person name="Kitsunai T."/>
            <person name="Tashiro H."/>
            <person name="Itoh M."/>
            <person name="Sumi N."/>
            <person name="Ishii Y."/>
            <person name="Nakamura S."/>
            <person name="Hazama M."/>
            <person name="Nishine T."/>
            <person name="Harada A."/>
            <person name="Yamamoto R."/>
            <person name="Matsumoto H."/>
            <person name="Sakaguchi S."/>
            <person name="Ikegami T."/>
            <person name="Kashiwagi K."/>
            <person name="Fujiwake S."/>
            <person name="Inoue K."/>
            <person name="Togawa Y."/>
            <person name="Izawa M."/>
            <person name="Ohara E."/>
            <person name="Watahiki M."/>
            <person name="Yoneda Y."/>
            <person name="Ishikawa T."/>
            <person name="Ozawa K."/>
            <person name="Tanaka T."/>
            <person name="Matsuura S."/>
            <person name="Kawai J."/>
            <person name="Okazaki Y."/>
            <person name="Muramatsu M."/>
            <person name="Inoue Y."/>
            <person name="Kira A."/>
            <person name="Hayashizaki Y."/>
        </authorList>
    </citation>
    <scope>NUCLEOTIDE SEQUENCE</scope>
    <source>
        <strain evidence="2">C57BL/6J</strain>
        <tissue evidence="2">Cerebellum</tissue>
    </source>
</reference>
<proteinExistence type="evidence at transcript level"/>
<reference evidence="2" key="6">
    <citation type="journal article" date="2002" name="Nature">
        <title>Analysis of the mouse transcriptome based on functional annotation of 60,770 full-length cDNAs.</title>
        <authorList>
            <consortium name="The FANTOM Consortium and the RIKEN Genome Exploration Research Group Phase I and II Team"/>
        </authorList>
    </citation>
    <scope>NUCLEOTIDE SEQUENCE</scope>
    <source>
        <strain evidence="2">C57BL/6J</strain>
        <tissue evidence="2">Cerebellum</tissue>
    </source>
</reference>
<reference evidence="2" key="8">
    <citation type="journal article" date="2005" name="Science">
        <title>Antisense Transcription in the Mammalian Transcriptome.</title>
        <authorList>
            <consortium name="RIKEN Genome Exploration Research Group and Genome Science Group (Genome Network Project Core Group) and the FANTOM Consortium"/>
        </authorList>
    </citation>
    <scope>NUCLEOTIDE SEQUENCE</scope>
    <source>
        <strain evidence="2">C57BL/6J</strain>
        <tissue evidence="2">Cerebellum</tissue>
    </source>
</reference>
<feature type="chain" id="PRO_5011977360" description="Secreted protein" evidence="1">
    <location>
        <begin position="16"/>
        <end position="149"/>
    </location>
</feature>
<name>Q8C9A9_MOUSE</name>
<dbReference type="EMBL" id="AK042571">
    <property type="protein sequence ID" value="BAC31297.1"/>
    <property type="molecule type" value="mRNA"/>
</dbReference>
<dbReference type="MGI" id="MGI:2141101">
    <property type="gene designation" value="Depdc5"/>
</dbReference>
<reference evidence="2" key="1">
    <citation type="journal article" date="1999" name="Methods Enzymol.">
        <title>High-efficiency full-length cDNA cloning.</title>
        <authorList>
            <person name="Carninci P."/>
            <person name="Hayashizaki Y."/>
        </authorList>
    </citation>
    <scope>NUCLEOTIDE SEQUENCE</scope>
    <source>
        <strain evidence="2">C57BL/6J</strain>
        <tissue evidence="2">Cerebellum</tissue>
    </source>
</reference>
<reference evidence="2" key="5">
    <citation type="submission" date="2001-07" db="EMBL/GenBank/DDBJ databases">
        <authorList>
            <person name="Adachi J."/>
            <person name="Aizawa K."/>
            <person name="Akimura T."/>
            <person name="Arakawa T."/>
            <person name="Bono H."/>
            <person name="Carninci P."/>
            <person name="Fukuda S."/>
            <person name="Furuno M."/>
            <person name="Hanagaki T."/>
            <person name="Hara A."/>
            <person name="Hashizume W."/>
            <person name="Hayashida K."/>
            <person name="Hayatsu N."/>
            <person name="Hiramoto K."/>
            <person name="Hiraoka T."/>
            <person name="Hirozane T."/>
            <person name="Hori F."/>
            <person name="Imotani K."/>
            <person name="Ishii Y."/>
            <person name="Itoh M."/>
            <person name="Kagawa I."/>
            <person name="Kasukawa T."/>
            <person name="Katoh H."/>
            <person name="Kawai J."/>
            <person name="Kojima Y."/>
            <person name="Kondo S."/>
            <person name="Konno H."/>
            <person name="Kouda M."/>
            <person name="Koya S."/>
            <person name="Kurihara C."/>
            <person name="Matsuyama T."/>
            <person name="Miyazaki A."/>
            <person name="Murata M."/>
            <person name="Nakamura M."/>
            <person name="Nishi K."/>
            <person name="Nomura K."/>
            <person name="Numazaki R."/>
            <person name="Ohno M."/>
            <person name="Ohsato N."/>
            <person name="Okazaki Y."/>
            <person name="Saito R."/>
            <person name="Saitoh H."/>
            <person name="Sakai C."/>
            <person name="Sakai K."/>
            <person name="Sakazume N."/>
            <person name="Sano H."/>
            <person name="Sasaki D."/>
            <person name="Shibata K."/>
            <person name="Shinagawa A."/>
            <person name="Shiraki T."/>
            <person name="Sogabe Y."/>
            <person name="Tagami M."/>
            <person name="Tagawa A."/>
            <person name="Takahashi F."/>
            <person name="Takaku-Akahira S."/>
            <person name="Takeda Y."/>
            <person name="Tanaka T."/>
            <person name="Tomaru A."/>
            <person name="Toya T."/>
            <person name="Yasunishi A."/>
            <person name="Muramatsu M."/>
            <person name="Hayashizaki Y."/>
        </authorList>
    </citation>
    <scope>NUCLEOTIDE SEQUENCE</scope>
    <source>
        <strain evidence="2">C57BL/6J</strain>
        <tissue evidence="2">Cerebellum</tissue>
    </source>
</reference>
<dbReference type="AGR" id="MGI:2141101"/>
<keyword evidence="1" id="KW-0732">Signal</keyword>
<sequence length="149" mass="15964">MLLSFELLLHGLARATLPALQGQCEANSGWERGLFAVHLYTIAVSCVLPATCSACLNLRRAFCMLVPRKTIKSKTGSGVLLCKVAAGFVSPRLPVCVSRAVSQVRALPSVRKGLSEQTTPMCLLLTPSPHLHLPLLSPSTHADEFINSS</sequence>
<accession>Q8C9A9</accession>
<feature type="signal peptide" evidence="1">
    <location>
        <begin position="1"/>
        <end position="15"/>
    </location>
</feature>
<reference evidence="2" key="2">
    <citation type="journal article" date="2000" name="Genome Res.">
        <title>Normalization and subtraction of cap-trapper-selected cDNAs to prepare full-length cDNA libraries for rapid discovery of new genes.</title>
        <authorList>
            <person name="Carninci P."/>
            <person name="Shibata Y."/>
            <person name="Hayatsu N."/>
            <person name="Sugahara Y."/>
            <person name="Shibata K."/>
            <person name="Itoh M."/>
            <person name="Konno H."/>
            <person name="Okazaki Y."/>
            <person name="Muramatsu M."/>
            <person name="Hayashizaki Y."/>
        </authorList>
    </citation>
    <scope>NUCLEOTIDE SEQUENCE</scope>
    <source>
        <strain evidence="2">C57BL/6J</strain>
        <tissue evidence="2">Cerebellum</tissue>
    </source>
</reference>
<evidence type="ECO:0008006" key="4">
    <source>
        <dbReference type="Google" id="ProtNLM"/>
    </source>
</evidence>
<dbReference type="AlphaFoldDB" id="Q8C9A9"/>
<evidence type="ECO:0000313" key="2">
    <source>
        <dbReference type="EMBL" id="BAC31297.1"/>
    </source>
</evidence>
<reference evidence="2" key="4">
    <citation type="journal article" date="2001" name="Nature">
        <title>Functional annotation of a full-length mouse cDNA collection.</title>
        <authorList>
            <consortium name="The RIKEN Genome Exploration Research Group Phase II Team and the FANTOM Consortium"/>
        </authorList>
    </citation>
    <scope>NUCLEOTIDE SEQUENCE</scope>
    <source>
        <strain evidence="2">C57BL/6J</strain>
        <tissue evidence="2">Cerebellum</tissue>
    </source>
</reference>
<gene>
    <name evidence="3" type="primary">Depdc5</name>
</gene>
<protein>
    <recommendedName>
        <fullName evidence="4">Secreted protein</fullName>
    </recommendedName>
</protein>